<organism evidence="1">
    <name type="scientific">Rhizophora mucronata</name>
    <name type="common">Asiatic mangrove</name>
    <dbReference type="NCBI Taxonomy" id="61149"/>
    <lineage>
        <taxon>Eukaryota</taxon>
        <taxon>Viridiplantae</taxon>
        <taxon>Streptophyta</taxon>
        <taxon>Embryophyta</taxon>
        <taxon>Tracheophyta</taxon>
        <taxon>Spermatophyta</taxon>
        <taxon>Magnoliopsida</taxon>
        <taxon>eudicotyledons</taxon>
        <taxon>Gunneridae</taxon>
        <taxon>Pentapetalae</taxon>
        <taxon>rosids</taxon>
        <taxon>fabids</taxon>
        <taxon>Malpighiales</taxon>
        <taxon>Rhizophoraceae</taxon>
        <taxon>Rhizophora</taxon>
    </lineage>
</organism>
<dbReference type="AlphaFoldDB" id="A0A2P2IKH5"/>
<sequence>MFEPVTWLNFHIETWTLNFFCSAPLT</sequence>
<accession>A0A2P2IKH5</accession>
<protein>
    <submittedName>
        <fullName evidence="1">Uncharacterized protein</fullName>
    </submittedName>
</protein>
<dbReference type="EMBL" id="GGEC01001210">
    <property type="protein sequence ID" value="MBW81693.1"/>
    <property type="molecule type" value="Transcribed_RNA"/>
</dbReference>
<proteinExistence type="predicted"/>
<reference evidence="1" key="1">
    <citation type="submission" date="2018-02" db="EMBL/GenBank/DDBJ databases">
        <title>Rhizophora mucronata_Transcriptome.</title>
        <authorList>
            <person name="Meera S.P."/>
            <person name="Sreeshan A."/>
            <person name="Augustine A."/>
        </authorList>
    </citation>
    <scope>NUCLEOTIDE SEQUENCE</scope>
    <source>
        <tissue evidence="1">Leaf</tissue>
    </source>
</reference>
<name>A0A2P2IKH5_RHIMU</name>
<evidence type="ECO:0000313" key="1">
    <source>
        <dbReference type="EMBL" id="MBW81693.1"/>
    </source>
</evidence>